<name>A0A512BYZ9_9HYPH</name>
<dbReference type="OrthoDB" id="9796570at2"/>
<evidence type="ECO:0000256" key="2">
    <source>
        <dbReference type="ARBA" id="ARBA00022801"/>
    </source>
</evidence>
<evidence type="ECO:0000259" key="3">
    <source>
        <dbReference type="Pfam" id="PF02230"/>
    </source>
</evidence>
<dbReference type="PANTHER" id="PTHR10655">
    <property type="entry name" value="LYSOPHOSPHOLIPASE-RELATED"/>
    <property type="match status" value="1"/>
</dbReference>
<dbReference type="SUPFAM" id="SSF53474">
    <property type="entry name" value="alpha/beta-Hydrolases"/>
    <property type="match status" value="1"/>
</dbReference>
<dbReference type="EMBL" id="BJYU01000092">
    <property type="protein sequence ID" value="GEO17185.1"/>
    <property type="molecule type" value="Genomic_DNA"/>
</dbReference>
<proteinExistence type="inferred from homology"/>
<dbReference type="PANTHER" id="PTHR10655:SF17">
    <property type="entry name" value="LYSOPHOSPHOLIPASE-LIKE PROTEIN 1"/>
    <property type="match status" value="1"/>
</dbReference>
<comment type="caution">
    <text evidence="4">The sequence shown here is derived from an EMBL/GenBank/DDBJ whole genome shotgun (WGS) entry which is preliminary data.</text>
</comment>
<dbReference type="Proteomes" id="UP000321085">
    <property type="component" value="Unassembled WGS sequence"/>
</dbReference>
<evidence type="ECO:0000313" key="4">
    <source>
        <dbReference type="EMBL" id="GEO17185.1"/>
    </source>
</evidence>
<dbReference type="InterPro" id="IPR003140">
    <property type="entry name" value="PLipase/COase/thioEstase"/>
</dbReference>
<dbReference type="Pfam" id="PF02230">
    <property type="entry name" value="Abhydrolase_2"/>
    <property type="match status" value="1"/>
</dbReference>
<gene>
    <name evidence="4" type="ORF">MAE02_48810</name>
</gene>
<evidence type="ECO:0000313" key="5">
    <source>
        <dbReference type="Proteomes" id="UP000321085"/>
    </source>
</evidence>
<organism evidence="4 5">
    <name type="scientific">Microvirga aerophila</name>
    <dbReference type="NCBI Taxonomy" id="670291"/>
    <lineage>
        <taxon>Bacteria</taxon>
        <taxon>Pseudomonadati</taxon>
        <taxon>Pseudomonadota</taxon>
        <taxon>Alphaproteobacteria</taxon>
        <taxon>Hyphomicrobiales</taxon>
        <taxon>Methylobacteriaceae</taxon>
        <taxon>Microvirga</taxon>
    </lineage>
</organism>
<protein>
    <submittedName>
        <fullName evidence="4">Hydrolase</fullName>
    </submittedName>
</protein>
<evidence type="ECO:0000256" key="1">
    <source>
        <dbReference type="ARBA" id="ARBA00006499"/>
    </source>
</evidence>
<dbReference type="GO" id="GO:0016787">
    <property type="term" value="F:hydrolase activity"/>
    <property type="evidence" value="ECO:0007669"/>
    <property type="project" value="UniProtKB-KW"/>
</dbReference>
<dbReference type="Gene3D" id="3.40.50.1820">
    <property type="entry name" value="alpha/beta hydrolase"/>
    <property type="match status" value="1"/>
</dbReference>
<keyword evidence="2 4" id="KW-0378">Hydrolase</keyword>
<dbReference type="AlphaFoldDB" id="A0A512BYZ9"/>
<accession>A0A512BYZ9</accession>
<sequence length="206" mass="21810">MNTTTELSFIHRIKPATEPGKPPILLLHGTGGNEDDLLPLGGMIAPGSALLSPRGKVLEGGMPRFFRRLREGIFDEEDVRRRAHELADFIAQARESYNLAAPIAVGFSNGANIAAAVLQLRPEALAGAALLRAMVPLQDPPAADLSGKPVLILSGASDPIVPADNARRLASLLQTTGATVEHRVLPTGHGLSQTDVALTKAWIDQL</sequence>
<comment type="similarity">
    <text evidence="1">Belongs to the AB hydrolase superfamily. AB hydrolase 2 family.</text>
</comment>
<keyword evidence="5" id="KW-1185">Reference proteome</keyword>
<dbReference type="RefSeq" id="WP_114188547.1">
    <property type="nucleotide sequence ID" value="NZ_BJYU01000092.1"/>
</dbReference>
<reference evidence="4 5" key="1">
    <citation type="submission" date="2019-07" db="EMBL/GenBank/DDBJ databases">
        <title>Whole genome shotgun sequence of Microvirga aerophila NBRC 106136.</title>
        <authorList>
            <person name="Hosoyama A."/>
            <person name="Uohara A."/>
            <person name="Ohji S."/>
            <person name="Ichikawa N."/>
        </authorList>
    </citation>
    <scope>NUCLEOTIDE SEQUENCE [LARGE SCALE GENOMIC DNA]</scope>
    <source>
        <strain evidence="4 5">NBRC 106136</strain>
    </source>
</reference>
<dbReference type="InterPro" id="IPR050565">
    <property type="entry name" value="LYPA1-2/EST-like"/>
</dbReference>
<dbReference type="InterPro" id="IPR029058">
    <property type="entry name" value="AB_hydrolase_fold"/>
</dbReference>
<feature type="domain" description="Phospholipase/carboxylesterase/thioesterase" evidence="3">
    <location>
        <begin position="12"/>
        <end position="203"/>
    </location>
</feature>